<evidence type="ECO:0000313" key="1">
    <source>
        <dbReference type="EMBL" id="CAL4218584.1"/>
    </source>
</evidence>
<sequence length="118" mass="13276">VDVVYESVDLIDPQDLYNDGTYVTAPDPANNAQGLSEPDHTEAHDVVDNVDKENILEDRKNKGHGQNKTRTSQKSKCYKWCALYCCCKCCKSFCKCIAKCSKGFCKCFCKTCKCIIMI</sequence>
<evidence type="ECO:0000313" key="2">
    <source>
        <dbReference type="Proteomes" id="UP001497623"/>
    </source>
</evidence>
<feature type="non-terminal residue" evidence="1">
    <location>
        <position position="118"/>
    </location>
</feature>
<dbReference type="Proteomes" id="UP001497623">
    <property type="component" value="Unassembled WGS sequence"/>
</dbReference>
<dbReference type="AlphaFoldDB" id="A0AAV2SNA3"/>
<protein>
    <submittedName>
        <fullName evidence="1">Uncharacterized protein</fullName>
    </submittedName>
</protein>
<organism evidence="1 2">
    <name type="scientific">Meganyctiphanes norvegica</name>
    <name type="common">Northern krill</name>
    <name type="synonym">Thysanopoda norvegica</name>
    <dbReference type="NCBI Taxonomy" id="48144"/>
    <lineage>
        <taxon>Eukaryota</taxon>
        <taxon>Metazoa</taxon>
        <taxon>Ecdysozoa</taxon>
        <taxon>Arthropoda</taxon>
        <taxon>Crustacea</taxon>
        <taxon>Multicrustacea</taxon>
        <taxon>Malacostraca</taxon>
        <taxon>Eumalacostraca</taxon>
        <taxon>Eucarida</taxon>
        <taxon>Euphausiacea</taxon>
        <taxon>Euphausiidae</taxon>
        <taxon>Meganyctiphanes</taxon>
    </lineage>
</organism>
<dbReference type="EMBL" id="CAXKWB010094096">
    <property type="protein sequence ID" value="CAL4218584.1"/>
    <property type="molecule type" value="Genomic_DNA"/>
</dbReference>
<gene>
    <name evidence="1" type="ORF">MNOR_LOCUS38928</name>
</gene>
<reference evidence="1 2" key="1">
    <citation type="submission" date="2024-05" db="EMBL/GenBank/DDBJ databases">
        <authorList>
            <person name="Wallberg A."/>
        </authorList>
    </citation>
    <scope>NUCLEOTIDE SEQUENCE [LARGE SCALE GENOMIC DNA]</scope>
</reference>
<name>A0AAV2SNA3_MEGNR</name>
<comment type="caution">
    <text evidence="1">The sequence shown here is derived from an EMBL/GenBank/DDBJ whole genome shotgun (WGS) entry which is preliminary data.</text>
</comment>
<keyword evidence="2" id="KW-1185">Reference proteome</keyword>
<proteinExistence type="predicted"/>
<accession>A0AAV2SNA3</accession>
<feature type="non-terminal residue" evidence="1">
    <location>
        <position position="1"/>
    </location>
</feature>